<evidence type="ECO:0000313" key="4">
    <source>
        <dbReference type="EMBL" id="KAA2240354.1"/>
    </source>
</evidence>
<dbReference type="PANTHER" id="PTHR11364:SF27">
    <property type="entry name" value="SULFURTRANSFERASE"/>
    <property type="match status" value="1"/>
</dbReference>
<dbReference type="AlphaFoldDB" id="A0A5B2VNJ7"/>
<feature type="domain" description="Rhodanese" evidence="3">
    <location>
        <begin position="170"/>
        <end position="280"/>
    </location>
</feature>
<proteinExistence type="predicted"/>
<evidence type="ECO:0000259" key="3">
    <source>
        <dbReference type="PROSITE" id="PS50206"/>
    </source>
</evidence>
<accession>A0A5B2VNJ7</accession>
<reference evidence="4 5" key="2">
    <citation type="submission" date="2019-09" db="EMBL/GenBank/DDBJ databases">
        <authorList>
            <person name="Jin C."/>
        </authorList>
    </citation>
    <scope>NUCLEOTIDE SEQUENCE [LARGE SCALE GENOMIC DNA]</scope>
    <source>
        <strain evidence="4 5">BN140078</strain>
    </source>
</reference>
<evidence type="ECO:0000313" key="5">
    <source>
        <dbReference type="Proteomes" id="UP000324611"/>
    </source>
</evidence>
<dbReference type="SMART" id="SM00450">
    <property type="entry name" value="RHOD"/>
    <property type="match status" value="2"/>
</dbReference>
<protein>
    <submittedName>
        <fullName evidence="4">Sulfurtransferase</fullName>
    </submittedName>
</protein>
<keyword evidence="5" id="KW-1185">Reference proteome</keyword>
<name>A0A5B2VNJ7_9BACT</name>
<dbReference type="EMBL" id="VUOC01000004">
    <property type="protein sequence ID" value="KAA2240354.1"/>
    <property type="molecule type" value="Genomic_DNA"/>
</dbReference>
<dbReference type="Gene3D" id="3.40.250.10">
    <property type="entry name" value="Rhodanese-like domain"/>
    <property type="match status" value="2"/>
</dbReference>
<dbReference type="Proteomes" id="UP000324611">
    <property type="component" value="Unassembled WGS sequence"/>
</dbReference>
<dbReference type="CDD" id="cd01449">
    <property type="entry name" value="TST_Repeat_2"/>
    <property type="match status" value="1"/>
</dbReference>
<comment type="caution">
    <text evidence="4">The sequence shown here is derived from an EMBL/GenBank/DDBJ whole genome shotgun (WGS) entry which is preliminary data.</text>
</comment>
<dbReference type="InterPro" id="IPR001763">
    <property type="entry name" value="Rhodanese-like_dom"/>
</dbReference>
<sequence>MSYHTFIAPAAAFENLQNPDYRFVDCSYALADKSWGRNEFNKAHIPGAIYADLHDDLSGTITPGVTGRHPLPGKEELVQRLYTFGIDSNTQVVAYDSTAGFMAAARLWWLLKWAGHENVAVLAGGKQAWDEQGFPLTSEIISPAPKVFNANFHDELLADADEVAALVNSGNYNGCLIDSRTADRYAGQNETIDPVAGHIPTAISKPFNAQLNAQGGVADAAVLKEHFAPDFAKGEVIFYCGSGVTAAFNVLLAVHAGYTFPKLYAGSWSEWITDPQRPVA</sequence>
<evidence type="ECO:0000256" key="2">
    <source>
        <dbReference type="ARBA" id="ARBA00022737"/>
    </source>
</evidence>
<feature type="domain" description="Rhodanese" evidence="3">
    <location>
        <begin position="17"/>
        <end position="138"/>
    </location>
</feature>
<dbReference type="PROSITE" id="PS50206">
    <property type="entry name" value="RHODANESE_3"/>
    <property type="match status" value="2"/>
</dbReference>
<dbReference type="PANTHER" id="PTHR11364">
    <property type="entry name" value="THIOSULFATE SULFERTANSFERASE"/>
    <property type="match status" value="1"/>
</dbReference>
<dbReference type="CDD" id="cd01448">
    <property type="entry name" value="TST_Repeat_1"/>
    <property type="match status" value="1"/>
</dbReference>
<dbReference type="RefSeq" id="WP_149841532.1">
    <property type="nucleotide sequence ID" value="NZ_VUOC01000004.1"/>
</dbReference>
<dbReference type="GO" id="GO:0004792">
    <property type="term" value="F:thiosulfate-cyanide sulfurtransferase activity"/>
    <property type="evidence" value="ECO:0007669"/>
    <property type="project" value="TreeGrafter"/>
</dbReference>
<dbReference type="SUPFAM" id="SSF52821">
    <property type="entry name" value="Rhodanese/Cell cycle control phosphatase"/>
    <property type="match status" value="2"/>
</dbReference>
<keyword evidence="2" id="KW-0677">Repeat</keyword>
<dbReference type="Pfam" id="PF00581">
    <property type="entry name" value="Rhodanese"/>
    <property type="match status" value="2"/>
</dbReference>
<reference evidence="4 5" key="1">
    <citation type="submission" date="2019-09" db="EMBL/GenBank/DDBJ databases">
        <title>Chitinophaga ginsengihumi sp. nov., isolated from soil of ginseng rhizosphere.</title>
        <authorList>
            <person name="Lee J."/>
        </authorList>
    </citation>
    <scope>NUCLEOTIDE SEQUENCE [LARGE SCALE GENOMIC DNA]</scope>
    <source>
        <strain evidence="4 5">BN140078</strain>
    </source>
</reference>
<dbReference type="InterPro" id="IPR045078">
    <property type="entry name" value="TST/MPST-like"/>
</dbReference>
<dbReference type="InterPro" id="IPR036873">
    <property type="entry name" value="Rhodanese-like_dom_sf"/>
</dbReference>
<organism evidence="4 5">
    <name type="scientific">Chitinophaga agrisoli</name>
    <dbReference type="NCBI Taxonomy" id="2607653"/>
    <lineage>
        <taxon>Bacteria</taxon>
        <taxon>Pseudomonadati</taxon>
        <taxon>Bacteroidota</taxon>
        <taxon>Chitinophagia</taxon>
        <taxon>Chitinophagales</taxon>
        <taxon>Chitinophagaceae</taxon>
        <taxon>Chitinophaga</taxon>
    </lineage>
</organism>
<keyword evidence="1 4" id="KW-0808">Transferase</keyword>
<gene>
    <name evidence="4" type="ORF">F0L74_29800</name>
</gene>
<evidence type="ECO:0000256" key="1">
    <source>
        <dbReference type="ARBA" id="ARBA00022679"/>
    </source>
</evidence>